<sequence>MLSRKISETFCPS</sequence>
<name>A0A0A9B052_ARUDO</name>
<proteinExistence type="predicted"/>
<evidence type="ECO:0000313" key="1">
    <source>
        <dbReference type="EMBL" id="JAD54540.1"/>
    </source>
</evidence>
<reference evidence="1" key="1">
    <citation type="submission" date="2014-09" db="EMBL/GenBank/DDBJ databases">
        <authorList>
            <person name="Magalhaes I.L.F."/>
            <person name="Oliveira U."/>
            <person name="Santos F.R."/>
            <person name="Vidigal T.H.D.A."/>
            <person name="Brescovit A.D."/>
            <person name="Santos A.J."/>
        </authorList>
    </citation>
    <scope>NUCLEOTIDE SEQUENCE</scope>
    <source>
        <tissue evidence="1">Shoot tissue taken approximately 20 cm above the soil surface</tissue>
    </source>
</reference>
<dbReference type="EMBL" id="GBRH01243355">
    <property type="protein sequence ID" value="JAD54540.1"/>
    <property type="molecule type" value="Transcribed_RNA"/>
</dbReference>
<protein>
    <submittedName>
        <fullName evidence="1">Uncharacterized protein</fullName>
    </submittedName>
</protein>
<organism evidence="1">
    <name type="scientific">Arundo donax</name>
    <name type="common">Giant reed</name>
    <name type="synonym">Donax arundinaceus</name>
    <dbReference type="NCBI Taxonomy" id="35708"/>
    <lineage>
        <taxon>Eukaryota</taxon>
        <taxon>Viridiplantae</taxon>
        <taxon>Streptophyta</taxon>
        <taxon>Embryophyta</taxon>
        <taxon>Tracheophyta</taxon>
        <taxon>Spermatophyta</taxon>
        <taxon>Magnoliopsida</taxon>
        <taxon>Liliopsida</taxon>
        <taxon>Poales</taxon>
        <taxon>Poaceae</taxon>
        <taxon>PACMAD clade</taxon>
        <taxon>Arundinoideae</taxon>
        <taxon>Arundineae</taxon>
        <taxon>Arundo</taxon>
    </lineage>
</organism>
<reference evidence="1" key="2">
    <citation type="journal article" date="2015" name="Data Brief">
        <title>Shoot transcriptome of the giant reed, Arundo donax.</title>
        <authorList>
            <person name="Barrero R.A."/>
            <person name="Guerrero F.D."/>
            <person name="Moolhuijzen P."/>
            <person name="Goolsby J.A."/>
            <person name="Tidwell J."/>
            <person name="Bellgard S.E."/>
            <person name="Bellgard M.I."/>
        </authorList>
    </citation>
    <scope>NUCLEOTIDE SEQUENCE</scope>
    <source>
        <tissue evidence="1">Shoot tissue taken approximately 20 cm above the soil surface</tissue>
    </source>
</reference>
<accession>A0A0A9B052</accession>